<dbReference type="PANTHER" id="PTHR10953:SF102">
    <property type="entry name" value="ADENYLYLTRANSFERASE AND SULFURTRANSFERASE MOCS3"/>
    <property type="match status" value="1"/>
</dbReference>
<evidence type="ECO:0000256" key="1">
    <source>
        <dbReference type="ARBA" id="ARBA00022679"/>
    </source>
</evidence>
<keyword evidence="1" id="KW-0808">Transferase</keyword>
<evidence type="ECO:0000313" key="6">
    <source>
        <dbReference type="EMBL" id="CAD7237650.1"/>
    </source>
</evidence>
<dbReference type="GO" id="GO:0016779">
    <property type="term" value="F:nucleotidyltransferase activity"/>
    <property type="evidence" value="ECO:0007669"/>
    <property type="project" value="TreeGrafter"/>
</dbReference>
<dbReference type="InterPro" id="IPR035985">
    <property type="entry name" value="Ubiquitin-activating_enz"/>
</dbReference>
<reference evidence="6" key="1">
    <citation type="submission" date="2020-11" db="EMBL/GenBank/DDBJ databases">
        <authorList>
            <person name="Tran Van P."/>
        </authorList>
    </citation>
    <scope>NUCLEOTIDE SEQUENCE</scope>
</reference>
<dbReference type="EMBL" id="OB690386">
    <property type="protein sequence ID" value="CAD7237650.1"/>
    <property type="molecule type" value="Genomic_DNA"/>
</dbReference>
<dbReference type="AlphaFoldDB" id="A0A7R8ZV39"/>
<dbReference type="GO" id="GO:0004792">
    <property type="term" value="F:thiosulfate-cyanide sulfurtransferase activity"/>
    <property type="evidence" value="ECO:0007669"/>
    <property type="project" value="TreeGrafter"/>
</dbReference>
<keyword evidence="3" id="KW-0067">ATP-binding</keyword>
<proteinExistence type="predicted"/>
<dbReference type="FunFam" id="3.40.50.720:FF:000033">
    <property type="entry name" value="Adenylyltransferase and sulfurtransferase MOCS3"/>
    <property type="match status" value="1"/>
</dbReference>
<dbReference type="GO" id="GO:0008146">
    <property type="term" value="F:sulfotransferase activity"/>
    <property type="evidence" value="ECO:0007669"/>
    <property type="project" value="TreeGrafter"/>
</dbReference>
<dbReference type="OrthoDB" id="10261062at2759"/>
<evidence type="ECO:0000256" key="2">
    <source>
        <dbReference type="ARBA" id="ARBA00022741"/>
    </source>
</evidence>
<dbReference type="InterPro" id="IPR000594">
    <property type="entry name" value="ThiF_NAD_FAD-bd"/>
</dbReference>
<dbReference type="PANTHER" id="PTHR10953">
    <property type="entry name" value="UBIQUITIN-ACTIVATING ENZYME E1"/>
    <property type="match status" value="1"/>
</dbReference>
<accession>A0A7R8ZV39</accession>
<sequence>ESGQQKLLNAKVLVIGAGGLGCPALQYLAAAGVGTIGIVDGDVVNETNLHRQVLYADSDIGKLKVQVAGERLKNLNSQIDINTFSEFLTAANAMDIVANYDLLVDATDNFAARYRINDVCVKLDKPFVYGAIHRFEGQVSVFNYKGGPTYRCLFPDKPSENQIPNCNETGVLGVLPGIIGTYQATEVLKIILGIGEVLSGKLMTFNLLTNSTRTFEFSRNDEQVQKAKEKGVSTPKNIQYDQRT</sequence>
<keyword evidence="2" id="KW-0547">Nucleotide-binding</keyword>
<dbReference type="SUPFAM" id="SSF69572">
    <property type="entry name" value="Activating enzymes of the ubiquitin-like proteins"/>
    <property type="match status" value="1"/>
</dbReference>
<dbReference type="Gene3D" id="3.40.50.720">
    <property type="entry name" value="NAD(P)-binding Rossmann-like Domain"/>
    <property type="match status" value="1"/>
</dbReference>
<name>A0A7R8ZV39_9CRUS</name>
<dbReference type="GO" id="GO:0005829">
    <property type="term" value="C:cytosol"/>
    <property type="evidence" value="ECO:0007669"/>
    <property type="project" value="TreeGrafter"/>
</dbReference>
<dbReference type="CDD" id="cd00757">
    <property type="entry name" value="ThiF_MoeB_HesA_family"/>
    <property type="match status" value="1"/>
</dbReference>
<evidence type="ECO:0000256" key="4">
    <source>
        <dbReference type="SAM" id="MobiDB-lite"/>
    </source>
</evidence>
<organism evidence="6">
    <name type="scientific">Cyprideis torosa</name>
    <dbReference type="NCBI Taxonomy" id="163714"/>
    <lineage>
        <taxon>Eukaryota</taxon>
        <taxon>Metazoa</taxon>
        <taxon>Ecdysozoa</taxon>
        <taxon>Arthropoda</taxon>
        <taxon>Crustacea</taxon>
        <taxon>Oligostraca</taxon>
        <taxon>Ostracoda</taxon>
        <taxon>Podocopa</taxon>
        <taxon>Podocopida</taxon>
        <taxon>Cytherocopina</taxon>
        <taxon>Cytheroidea</taxon>
        <taxon>Cytherideidae</taxon>
        <taxon>Cyprideis</taxon>
    </lineage>
</organism>
<feature type="domain" description="THIF-type NAD/FAD binding fold" evidence="5">
    <location>
        <begin position="1"/>
        <end position="223"/>
    </location>
</feature>
<gene>
    <name evidence="6" type="ORF">CTOB1V02_LOCUS15465</name>
</gene>
<evidence type="ECO:0000256" key="3">
    <source>
        <dbReference type="ARBA" id="ARBA00022840"/>
    </source>
</evidence>
<dbReference type="Pfam" id="PF00899">
    <property type="entry name" value="ThiF"/>
    <property type="match status" value="1"/>
</dbReference>
<feature type="compositionally biased region" description="Polar residues" evidence="4">
    <location>
        <begin position="234"/>
        <end position="244"/>
    </location>
</feature>
<evidence type="ECO:0000259" key="5">
    <source>
        <dbReference type="Pfam" id="PF00899"/>
    </source>
</evidence>
<dbReference type="InterPro" id="IPR045886">
    <property type="entry name" value="ThiF/MoeB/HesA"/>
</dbReference>
<protein>
    <recommendedName>
        <fullName evidence="5">THIF-type NAD/FAD binding fold domain-containing protein</fullName>
    </recommendedName>
</protein>
<feature type="region of interest" description="Disordered" evidence="4">
    <location>
        <begin position="220"/>
        <end position="244"/>
    </location>
</feature>
<dbReference type="GO" id="GO:0005524">
    <property type="term" value="F:ATP binding"/>
    <property type="evidence" value="ECO:0007669"/>
    <property type="project" value="UniProtKB-KW"/>
</dbReference>
<feature type="non-terminal residue" evidence="6">
    <location>
        <position position="1"/>
    </location>
</feature>
<feature type="compositionally biased region" description="Basic and acidic residues" evidence="4">
    <location>
        <begin position="220"/>
        <end position="231"/>
    </location>
</feature>
<dbReference type="GO" id="GO:0008641">
    <property type="term" value="F:ubiquitin-like modifier activating enzyme activity"/>
    <property type="evidence" value="ECO:0007669"/>
    <property type="project" value="InterPro"/>
</dbReference>